<dbReference type="SUPFAM" id="SSF53756">
    <property type="entry name" value="UDP-Glycosyltransferase/glycogen phosphorylase"/>
    <property type="match status" value="1"/>
</dbReference>
<evidence type="ECO:0000313" key="1">
    <source>
        <dbReference type="EMBL" id="SMD32980.1"/>
    </source>
</evidence>
<dbReference type="EMBL" id="FWYF01000001">
    <property type="protein sequence ID" value="SMD32980.1"/>
    <property type="molecule type" value="Genomic_DNA"/>
</dbReference>
<dbReference type="STRING" id="692418.SAMN04488029_1341"/>
<dbReference type="Gene3D" id="3.40.50.2000">
    <property type="entry name" value="Glycogen Phosphorylase B"/>
    <property type="match status" value="1"/>
</dbReference>
<dbReference type="GO" id="GO:0016757">
    <property type="term" value="F:glycosyltransferase activity"/>
    <property type="evidence" value="ECO:0007669"/>
    <property type="project" value="TreeGrafter"/>
</dbReference>
<reference evidence="1 2" key="1">
    <citation type="submission" date="2017-04" db="EMBL/GenBank/DDBJ databases">
        <authorList>
            <person name="Afonso C.L."/>
            <person name="Miller P.J."/>
            <person name="Scott M.A."/>
            <person name="Spackman E."/>
            <person name="Goraichik I."/>
            <person name="Dimitrov K.M."/>
            <person name="Suarez D.L."/>
            <person name="Swayne D.E."/>
        </authorList>
    </citation>
    <scope>NUCLEOTIDE SEQUENCE [LARGE SCALE GENOMIC DNA]</scope>
    <source>
        <strain evidence="1 2">DSM 26133</strain>
    </source>
</reference>
<dbReference type="RefSeq" id="WP_084371612.1">
    <property type="nucleotide sequence ID" value="NZ_FWYF01000001.1"/>
</dbReference>
<dbReference type="PANTHER" id="PTHR21015">
    <property type="entry name" value="UDP-N-ACETYLGLUCOSAMINE--N-ACETYLMURAMYL-(PENTAPEPTIDE) PYROPHOSPHORYL-UNDECAPRENOL N-ACETYLGLUCOSAMINE TRANSFERASE 1"/>
    <property type="match status" value="1"/>
</dbReference>
<keyword evidence="2" id="KW-1185">Reference proteome</keyword>
<dbReference type="PANTHER" id="PTHR21015:SF22">
    <property type="entry name" value="GLYCOSYLTRANSFERASE"/>
    <property type="match status" value="1"/>
</dbReference>
<organism evidence="1 2">
    <name type="scientific">Reichenbachiella faecimaris</name>
    <dbReference type="NCBI Taxonomy" id="692418"/>
    <lineage>
        <taxon>Bacteria</taxon>
        <taxon>Pseudomonadati</taxon>
        <taxon>Bacteroidota</taxon>
        <taxon>Cytophagia</taxon>
        <taxon>Cytophagales</taxon>
        <taxon>Reichenbachiellaceae</taxon>
        <taxon>Reichenbachiella</taxon>
    </lineage>
</organism>
<dbReference type="AlphaFoldDB" id="A0A1W2G8G6"/>
<sequence length="327" mass="36974">MSLIIAYYVHGRGRGHSSRALTVIKKLILRKYKLKLFAGRDAYPVLAERFEVRQVASIFPKSSLFDFIKRIIHDYNQLRSIKPDILISDGDAPSMWVAKWLGIPIFSIGHALIFPYCKHPISLSQWGLLKESLKVRVASQWADFRFILHFCPLNTKDSKSVLVKPDFEFDTSQFNRGNYLISYFRDGNGSPVLKSLVANGMTIRNFGQPVNINGIQNFPPDDMLFKQMLSGAMGIVSSSGSNIIFESMALQKPILLLYKATDFEQMANAKYVDHLGAGLSSTFDSITPELIQEFILSLENPPTRKNTFNVMPSLSDEIISHLKINFD</sequence>
<evidence type="ECO:0008006" key="3">
    <source>
        <dbReference type="Google" id="ProtNLM"/>
    </source>
</evidence>
<gene>
    <name evidence="1" type="ORF">SAMN04488029_1341</name>
</gene>
<dbReference type="Proteomes" id="UP000192472">
    <property type="component" value="Unassembled WGS sequence"/>
</dbReference>
<evidence type="ECO:0000313" key="2">
    <source>
        <dbReference type="Proteomes" id="UP000192472"/>
    </source>
</evidence>
<dbReference type="OrthoDB" id="9793805at2"/>
<name>A0A1W2G8G6_REIFA</name>
<accession>A0A1W2G8G6</accession>
<proteinExistence type="predicted"/>
<protein>
    <recommendedName>
        <fullName evidence="3">Glycosyl transferase family 28 C-terminal domain-containing protein</fullName>
    </recommendedName>
</protein>
<dbReference type="Pfam" id="PF13528">
    <property type="entry name" value="Glyco_trans_1_3"/>
    <property type="match status" value="1"/>
</dbReference>